<feature type="binding site" evidence="7">
    <location>
        <position position="128"/>
    </location>
    <ligand>
        <name>Zn(2+)</name>
        <dbReference type="ChEBI" id="CHEBI:29105"/>
        <label>1</label>
    </ligand>
</feature>
<evidence type="ECO:0000256" key="5">
    <source>
        <dbReference type="ARBA" id="ARBA00022801"/>
    </source>
</evidence>
<gene>
    <name evidence="7" type="primary">gloB</name>
    <name evidence="9" type="ordered locus">amb4192</name>
</gene>
<dbReference type="InterPro" id="IPR036866">
    <property type="entry name" value="RibonucZ/Hydroxyglut_hydro"/>
</dbReference>
<feature type="binding site" evidence="7">
    <location>
        <position position="147"/>
    </location>
    <ligand>
        <name>Zn(2+)</name>
        <dbReference type="ChEBI" id="CHEBI:29105"/>
        <label>2</label>
    </ligand>
</feature>
<dbReference type="UniPathway" id="UPA00619">
    <property type="reaction ID" value="UER00676"/>
</dbReference>
<feature type="binding site" evidence="7">
    <location>
        <position position="147"/>
    </location>
    <ligand>
        <name>Zn(2+)</name>
        <dbReference type="ChEBI" id="CHEBI:29105"/>
        <label>1</label>
    </ligand>
</feature>
<feature type="binding site" evidence="7">
    <location>
        <position position="72"/>
    </location>
    <ligand>
        <name>Zn(2+)</name>
        <dbReference type="ChEBI" id="CHEBI:29105"/>
        <label>1</label>
    </ligand>
</feature>
<comment type="similarity">
    <text evidence="3 7">Belongs to the metallo-beta-lactamase superfamily. Glyoxalase II family.</text>
</comment>
<dbReference type="EMBL" id="AP007255">
    <property type="protein sequence ID" value="BAE52996.1"/>
    <property type="molecule type" value="Genomic_DNA"/>
</dbReference>
<dbReference type="GO" id="GO:0004416">
    <property type="term" value="F:hydroxyacylglutathione hydrolase activity"/>
    <property type="evidence" value="ECO:0007669"/>
    <property type="project" value="UniProtKB-UniRule"/>
</dbReference>
<sequence length="270" mass="29472">MMLHSAYRCGWMSMAKIIVEQIPVLSDNYVYLAHEPLGGATAAIDPAVSEPVLERLAARGWTLTHILNTHHHGDHTGANLDLARRTGCAVVGAARDSERIPGITLEVSEGETFMLGHAAVTVLEVPGHTSGHVAYWLADSHVLFCGDTLFSLGCGRLFEGTAEEMWASLKKLRDLPPDTLAYPAHEYTAGNGRFARLVERDNGALKARLDEVERLRAHNRPTVPVRLADERAANPFLRADTAAIARAVGLEPGTDPALVFAELRRRKDVF</sequence>
<dbReference type="EC" id="3.1.2.6" evidence="7"/>
<dbReference type="InterPro" id="IPR001279">
    <property type="entry name" value="Metallo-B-lactamas"/>
</dbReference>
<dbReference type="STRING" id="342108.amb4192"/>
<dbReference type="PIRSF" id="PIRSF005457">
    <property type="entry name" value="Glx"/>
    <property type="match status" value="1"/>
</dbReference>
<evidence type="ECO:0000256" key="1">
    <source>
        <dbReference type="ARBA" id="ARBA00001623"/>
    </source>
</evidence>
<dbReference type="InterPro" id="IPR032282">
    <property type="entry name" value="HAGH_C"/>
</dbReference>
<dbReference type="KEGG" id="mag:amb4192"/>
<protein>
    <recommendedName>
        <fullName evidence="7">Hydroxyacylglutathione hydrolase</fullName>
        <ecNumber evidence="7">3.1.2.6</ecNumber>
    </recommendedName>
    <alternativeName>
        <fullName evidence="7">Glyoxalase II</fullName>
        <shortName evidence="7">Glx II</shortName>
    </alternativeName>
</protein>
<dbReference type="GO" id="GO:0046872">
    <property type="term" value="F:metal ion binding"/>
    <property type="evidence" value="ECO:0007669"/>
    <property type="project" value="UniProtKB-KW"/>
</dbReference>
<dbReference type="Pfam" id="PF16123">
    <property type="entry name" value="HAGH_C"/>
    <property type="match status" value="1"/>
</dbReference>
<dbReference type="GO" id="GO:0019243">
    <property type="term" value="P:methylglyoxal catabolic process to D-lactate via S-lactoyl-glutathione"/>
    <property type="evidence" value="ECO:0007669"/>
    <property type="project" value="UniProtKB-UniRule"/>
</dbReference>
<feature type="binding site" evidence="7">
    <location>
        <position position="74"/>
    </location>
    <ligand>
        <name>Zn(2+)</name>
        <dbReference type="ChEBI" id="CHEBI:29105"/>
        <label>2</label>
    </ligand>
</feature>
<comment type="cofactor">
    <cofactor evidence="7">
        <name>Zn(2+)</name>
        <dbReference type="ChEBI" id="CHEBI:29105"/>
    </cofactor>
    <text evidence="7">Binds 2 Zn(2+) ions per subunit.</text>
</comment>
<name>Q2VZH9_PARM1</name>
<keyword evidence="4 7" id="KW-0479">Metal-binding</keyword>
<accession>Q2VZH9</accession>
<keyword evidence="5 7" id="KW-0378">Hydrolase</keyword>
<dbReference type="Pfam" id="PF00753">
    <property type="entry name" value="Lactamase_B"/>
    <property type="match status" value="1"/>
</dbReference>
<evidence type="ECO:0000313" key="10">
    <source>
        <dbReference type="Proteomes" id="UP000007058"/>
    </source>
</evidence>
<evidence type="ECO:0000256" key="7">
    <source>
        <dbReference type="HAMAP-Rule" id="MF_01374"/>
    </source>
</evidence>
<feature type="binding site" evidence="7">
    <location>
        <position position="185"/>
    </location>
    <ligand>
        <name>Zn(2+)</name>
        <dbReference type="ChEBI" id="CHEBI:29105"/>
        <label>2</label>
    </ligand>
</feature>
<reference evidence="9 10" key="1">
    <citation type="journal article" date="2005" name="DNA Res.">
        <title>Complete genome sequence of the facultative anaerobic magnetotactic bacterium Magnetospirillum sp. strain AMB-1.</title>
        <authorList>
            <person name="Matsunaga T."/>
            <person name="Okamura Y."/>
            <person name="Fukuda Y."/>
            <person name="Wahyudi A.T."/>
            <person name="Murase Y."/>
            <person name="Takeyama H."/>
        </authorList>
    </citation>
    <scope>NUCLEOTIDE SEQUENCE [LARGE SCALE GENOMIC DNA]</scope>
    <source>
        <strain evidence="10">ATCC 700264 / AMB-1</strain>
    </source>
</reference>
<dbReference type="Gene3D" id="3.60.15.10">
    <property type="entry name" value="Ribonuclease Z/Hydroxyacylglutathione hydrolase-like"/>
    <property type="match status" value="1"/>
</dbReference>
<dbReference type="Proteomes" id="UP000007058">
    <property type="component" value="Chromosome"/>
</dbReference>
<dbReference type="CDD" id="cd07723">
    <property type="entry name" value="hydroxyacylglutathione_hydrolase_MBL-fold"/>
    <property type="match status" value="1"/>
</dbReference>
<feature type="domain" description="Metallo-beta-lactamase" evidence="8">
    <location>
        <begin position="27"/>
        <end position="185"/>
    </location>
</feature>
<keyword evidence="10" id="KW-1185">Reference proteome</keyword>
<dbReference type="InterPro" id="IPR035680">
    <property type="entry name" value="Clx_II_MBL"/>
</dbReference>
<evidence type="ECO:0000256" key="6">
    <source>
        <dbReference type="ARBA" id="ARBA00022833"/>
    </source>
</evidence>
<keyword evidence="6 7" id="KW-0862">Zinc</keyword>
<evidence type="ECO:0000313" key="9">
    <source>
        <dbReference type="EMBL" id="BAE52996.1"/>
    </source>
</evidence>
<dbReference type="HOGENOM" id="CLU_030571_4_2_5"/>
<feature type="binding site" evidence="7">
    <location>
        <position position="70"/>
    </location>
    <ligand>
        <name>Zn(2+)</name>
        <dbReference type="ChEBI" id="CHEBI:29105"/>
        <label>1</label>
    </ligand>
</feature>
<evidence type="ECO:0000256" key="3">
    <source>
        <dbReference type="ARBA" id="ARBA00006759"/>
    </source>
</evidence>
<evidence type="ECO:0000259" key="8">
    <source>
        <dbReference type="SMART" id="SM00849"/>
    </source>
</evidence>
<dbReference type="InterPro" id="IPR017782">
    <property type="entry name" value="Hydroxyacylglutathione_Hdrlase"/>
</dbReference>
<dbReference type="NCBIfam" id="TIGR03413">
    <property type="entry name" value="GSH_gloB"/>
    <property type="match status" value="1"/>
</dbReference>
<proteinExistence type="inferred from homology"/>
<evidence type="ECO:0000256" key="4">
    <source>
        <dbReference type="ARBA" id="ARBA00022723"/>
    </source>
</evidence>
<dbReference type="PANTHER" id="PTHR43705">
    <property type="entry name" value="HYDROXYACYLGLUTATHIONE HYDROLASE"/>
    <property type="match status" value="1"/>
</dbReference>
<comment type="subunit">
    <text evidence="7">Monomer.</text>
</comment>
<dbReference type="SMART" id="SM00849">
    <property type="entry name" value="Lactamase_B"/>
    <property type="match status" value="1"/>
</dbReference>
<dbReference type="HAMAP" id="MF_01374">
    <property type="entry name" value="Glyoxalase_2"/>
    <property type="match status" value="1"/>
</dbReference>
<dbReference type="InterPro" id="IPR050110">
    <property type="entry name" value="Glyoxalase_II_hydrolase"/>
</dbReference>
<comment type="pathway">
    <text evidence="2 7">Secondary metabolite metabolism; methylglyoxal degradation; (R)-lactate from methylglyoxal: step 2/2.</text>
</comment>
<feature type="binding site" evidence="7">
    <location>
        <position position="75"/>
    </location>
    <ligand>
        <name>Zn(2+)</name>
        <dbReference type="ChEBI" id="CHEBI:29105"/>
        <label>2</label>
    </ligand>
</feature>
<dbReference type="PANTHER" id="PTHR43705:SF1">
    <property type="entry name" value="HYDROXYACYLGLUTATHIONE HYDROLASE GLOB"/>
    <property type="match status" value="1"/>
</dbReference>
<dbReference type="SUPFAM" id="SSF56281">
    <property type="entry name" value="Metallo-hydrolase/oxidoreductase"/>
    <property type="match status" value="1"/>
</dbReference>
<organism evidence="9 10">
    <name type="scientific">Paramagnetospirillum magneticum (strain ATCC 700264 / AMB-1)</name>
    <name type="common">Magnetospirillum magneticum</name>
    <dbReference type="NCBI Taxonomy" id="342108"/>
    <lineage>
        <taxon>Bacteria</taxon>
        <taxon>Pseudomonadati</taxon>
        <taxon>Pseudomonadota</taxon>
        <taxon>Alphaproteobacteria</taxon>
        <taxon>Rhodospirillales</taxon>
        <taxon>Magnetospirillaceae</taxon>
        <taxon>Paramagnetospirillum</taxon>
    </lineage>
</organism>
<comment type="catalytic activity">
    <reaction evidence="1 7">
        <text>an S-(2-hydroxyacyl)glutathione + H2O = a 2-hydroxy carboxylate + glutathione + H(+)</text>
        <dbReference type="Rhea" id="RHEA:21864"/>
        <dbReference type="ChEBI" id="CHEBI:15377"/>
        <dbReference type="ChEBI" id="CHEBI:15378"/>
        <dbReference type="ChEBI" id="CHEBI:57925"/>
        <dbReference type="ChEBI" id="CHEBI:58896"/>
        <dbReference type="ChEBI" id="CHEBI:71261"/>
        <dbReference type="EC" id="3.1.2.6"/>
    </reaction>
</comment>
<evidence type="ECO:0000256" key="2">
    <source>
        <dbReference type="ARBA" id="ARBA00004963"/>
    </source>
</evidence>
<dbReference type="AlphaFoldDB" id="Q2VZH9"/>
<comment type="function">
    <text evidence="7">Thiolesterase that catalyzes the hydrolysis of S-D-lactoyl-glutathione to form glutathione and D-lactic acid.</text>
</comment>